<name>A0A9W3D6N4_RAPSA</name>
<keyword evidence="3 6" id="KW-0479">Metal-binding</keyword>
<evidence type="ECO:0000313" key="9">
    <source>
        <dbReference type="RefSeq" id="XP_018482759.2"/>
    </source>
</evidence>
<evidence type="ECO:0000256" key="6">
    <source>
        <dbReference type="RuleBase" id="RU003682"/>
    </source>
</evidence>
<dbReference type="Pfam" id="PF03171">
    <property type="entry name" value="2OG-FeII_Oxy"/>
    <property type="match status" value="1"/>
</dbReference>
<comment type="similarity">
    <text evidence="2 6">Belongs to the iron/ascorbate-dependent oxidoreductase family.</text>
</comment>
<evidence type="ECO:0000256" key="4">
    <source>
        <dbReference type="ARBA" id="ARBA00023002"/>
    </source>
</evidence>
<evidence type="ECO:0000259" key="7">
    <source>
        <dbReference type="PROSITE" id="PS51471"/>
    </source>
</evidence>
<dbReference type="SUPFAM" id="SSF51197">
    <property type="entry name" value="Clavaminate synthase-like"/>
    <property type="match status" value="1"/>
</dbReference>
<feature type="domain" description="Fe2OG dioxygenase" evidence="7">
    <location>
        <begin position="234"/>
        <end position="334"/>
    </location>
</feature>
<evidence type="ECO:0000256" key="1">
    <source>
        <dbReference type="ARBA" id="ARBA00001962"/>
    </source>
</evidence>
<keyword evidence="5 6" id="KW-0408">Iron</keyword>
<dbReference type="PANTHER" id="PTHR10209">
    <property type="entry name" value="OXIDOREDUCTASE, 2OG-FE II OXYGENASE FAMILY PROTEIN"/>
    <property type="match status" value="1"/>
</dbReference>
<dbReference type="FunFam" id="2.60.120.330:FF:000005">
    <property type="entry name" value="1-aminocyclopropane-1-carboxylate oxidase homolog 1"/>
    <property type="match status" value="1"/>
</dbReference>
<dbReference type="KEGG" id="rsz:108853810"/>
<keyword evidence="4 6" id="KW-0560">Oxidoreductase</keyword>
<dbReference type="RefSeq" id="XP_018482759.2">
    <property type="nucleotide sequence ID" value="XM_018627257.2"/>
</dbReference>
<dbReference type="InterPro" id="IPR005123">
    <property type="entry name" value="Oxoglu/Fe-dep_dioxygenase_dom"/>
</dbReference>
<organism evidence="8 10">
    <name type="scientific">Raphanus sativus</name>
    <name type="common">Radish</name>
    <name type="synonym">Raphanus raphanistrum var. sativus</name>
    <dbReference type="NCBI Taxonomy" id="3726"/>
    <lineage>
        <taxon>Eukaryota</taxon>
        <taxon>Viridiplantae</taxon>
        <taxon>Streptophyta</taxon>
        <taxon>Embryophyta</taxon>
        <taxon>Tracheophyta</taxon>
        <taxon>Spermatophyta</taxon>
        <taxon>Magnoliopsida</taxon>
        <taxon>eudicotyledons</taxon>
        <taxon>Gunneridae</taxon>
        <taxon>Pentapetalae</taxon>
        <taxon>rosids</taxon>
        <taxon>malvids</taxon>
        <taxon>Brassicales</taxon>
        <taxon>Brassicaceae</taxon>
        <taxon>Brassiceae</taxon>
        <taxon>Raphanus</taxon>
    </lineage>
</organism>
<evidence type="ECO:0000313" key="10">
    <source>
        <dbReference type="RefSeq" id="XP_056859521.1"/>
    </source>
</evidence>
<evidence type="ECO:0000256" key="5">
    <source>
        <dbReference type="ARBA" id="ARBA00023004"/>
    </source>
</evidence>
<dbReference type="RefSeq" id="XP_056859521.1">
    <property type="nucleotide sequence ID" value="XM_057003541.1"/>
</dbReference>
<dbReference type="GO" id="GO:0046872">
    <property type="term" value="F:metal ion binding"/>
    <property type="evidence" value="ECO:0007669"/>
    <property type="project" value="UniProtKB-KW"/>
</dbReference>
<dbReference type="GeneID" id="130508203"/>
<reference evidence="9 10" key="2">
    <citation type="submission" date="2025-04" db="UniProtKB">
        <authorList>
            <consortium name="RefSeq"/>
        </authorList>
    </citation>
    <scope>IDENTIFICATION</scope>
    <source>
        <tissue evidence="9 10">Leaf</tissue>
    </source>
</reference>
<evidence type="ECO:0000313" key="8">
    <source>
        <dbReference type="Proteomes" id="UP000504610"/>
    </source>
</evidence>
<dbReference type="InterPro" id="IPR044861">
    <property type="entry name" value="IPNS-like_FE2OG_OXY"/>
</dbReference>
<proteinExistence type="inferred from homology"/>
<dbReference type="OrthoDB" id="288590at2759"/>
<dbReference type="InterPro" id="IPR027443">
    <property type="entry name" value="IPNS-like_sf"/>
</dbReference>
<dbReference type="Proteomes" id="UP000504610">
    <property type="component" value="Chromosome 1"/>
</dbReference>
<dbReference type="KEGG" id="rsz:130508203"/>
<dbReference type="AlphaFoldDB" id="A0A9W3D6N4"/>
<keyword evidence="8" id="KW-1185">Reference proteome</keyword>
<protein>
    <submittedName>
        <fullName evidence="9 10">1-aminocyclopropane-1-carboxylate oxidase homolog 4</fullName>
    </submittedName>
</protein>
<gene>
    <name evidence="10" type="primary">LOC130508203</name>
    <name evidence="9" type="synonym">LOC108853810</name>
</gene>
<accession>A0A9W3D6N4</accession>
<evidence type="ECO:0000256" key="2">
    <source>
        <dbReference type="ARBA" id="ARBA00008056"/>
    </source>
</evidence>
<dbReference type="Gene3D" id="2.60.120.330">
    <property type="entry name" value="B-lactam Antibiotic, Isopenicillin N Synthase, Chain"/>
    <property type="match status" value="1"/>
</dbReference>
<sequence>MQEHSIRKAFKETMSSNVVSGVEMDGSNERKVFDDKKMGVKALADAGIKELPAMFRAPPSILESLKAARASQDANLFPTIDLKGVSLHYKDQDLMTRRNVVEQIRDASAKWGFFRVTNHGFSKDLQERMLEGLRRFHAQDPSVKRQYYTRDHTRNFLYYTNVDLFTSDSASWRDTTICYTAPDRPRPEDLPAVLGEVILEYSKEMTSLGELIFELLSEALGLDTNYFKDLDCVKSQMMLGQYYPPCPQPDLTLGLSKHSDFSFLTVLLQDNIGGLQVLHDDAWFDVPPVPGCFVVNIGDLLQFITNDMFISAEHRVLAHTASVPRVSVPYFFTTFKKVNPRVYGPIKELLSEDNPRKYRDCSMTEISEIFSSNEITIPRLHQLRI</sequence>
<dbReference type="PANTHER" id="PTHR10209:SF869">
    <property type="entry name" value="FE2OG DIOXYGENASE DOMAIN-CONTAINING PROTEIN"/>
    <property type="match status" value="1"/>
</dbReference>
<comment type="cofactor">
    <cofactor evidence="1">
        <name>Fe cation</name>
        <dbReference type="ChEBI" id="CHEBI:24875"/>
    </cofactor>
</comment>
<dbReference type="PROSITE" id="PS51471">
    <property type="entry name" value="FE2OG_OXY"/>
    <property type="match status" value="1"/>
</dbReference>
<dbReference type="InterPro" id="IPR026992">
    <property type="entry name" value="DIOX_N"/>
</dbReference>
<reference evidence="8" key="1">
    <citation type="journal article" date="2019" name="Database">
        <title>The radish genome database (RadishGD): an integrated information resource for radish genomics.</title>
        <authorList>
            <person name="Yu H.J."/>
            <person name="Baek S."/>
            <person name="Lee Y.J."/>
            <person name="Cho A."/>
            <person name="Mun J.H."/>
        </authorList>
    </citation>
    <scope>NUCLEOTIDE SEQUENCE [LARGE SCALE GENOMIC DNA]</scope>
    <source>
        <strain evidence="8">cv. WK10039</strain>
    </source>
</reference>
<evidence type="ECO:0000256" key="3">
    <source>
        <dbReference type="ARBA" id="ARBA00022723"/>
    </source>
</evidence>
<dbReference type="Pfam" id="PF14226">
    <property type="entry name" value="DIOX_N"/>
    <property type="match status" value="1"/>
</dbReference>
<dbReference type="GO" id="GO:0051213">
    <property type="term" value="F:dioxygenase activity"/>
    <property type="evidence" value="ECO:0007669"/>
    <property type="project" value="UniProtKB-ARBA"/>
</dbReference>